<evidence type="ECO:0000313" key="2">
    <source>
        <dbReference type="EMBL" id="KAL0413059.1"/>
    </source>
</evidence>
<dbReference type="AlphaFoldDB" id="A0AAW2U855"/>
<organism evidence="2">
    <name type="scientific">Sesamum radiatum</name>
    <name type="common">Black benniseed</name>
    <dbReference type="NCBI Taxonomy" id="300843"/>
    <lineage>
        <taxon>Eukaryota</taxon>
        <taxon>Viridiplantae</taxon>
        <taxon>Streptophyta</taxon>
        <taxon>Embryophyta</taxon>
        <taxon>Tracheophyta</taxon>
        <taxon>Spermatophyta</taxon>
        <taxon>Magnoliopsida</taxon>
        <taxon>eudicotyledons</taxon>
        <taxon>Gunneridae</taxon>
        <taxon>Pentapetalae</taxon>
        <taxon>asterids</taxon>
        <taxon>lamiids</taxon>
        <taxon>Lamiales</taxon>
        <taxon>Pedaliaceae</taxon>
        <taxon>Sesamum</taxon>
    </lineage>
</organism>
<reference evidence="2" key="1">
    <citation type="submission" date="2020-06" db="EMBL/GenBank/DDBJ databases">
        <authorList>
            <person name="Li T."/>
            <person name="Hu X."/>
            <person name="Zhang T."/>
            <person name="Song X."/>
            <person name="Zhang H."/>
            <person name="Dai N."/>
            <person name="Sheng W."/>
            <person name="Hou X."/>
            <person name="Wei L."/>
        </authorList>
    </citation>
    <scope>NUCLEOTIDE SEQUENCE</scope>
    <source>
        <strain evidence="2">G02</strain>
        <tissue evidence="2">Leaf</tissue>
    </source>
</reference>
<comment type="caution">
    <text evidence="2">The sequence shown here is derived from an EMBL/GenBank/DDBJ whole genome shotgun (WGS) entry which is preliminary data.</text>
</comment>
<accession>A0AAW2U855</accession>
<proteinExistence type="predicted"/>
<dbReference type="InterPro" id="IPR040256">
    <property type="entry name" value="At4g02000-like"/>
</dbReference>
<gene>
    <name evidence="2" type="ORF">Sradi_1507600</name>
</gene>
<protein>
    <recommendedName>
        <fullName evidence="3">DUF4283 domain-containing protein</fullName>
    </recommendedName>
</protein>
<sequence length="160" mass="18269">MRIFKWTPNFDPQIESSILPIWIRLLELPVHLFEKNVLFTLVAKIGKPLRIDEPTADLSRPDLARVCVELDLIATKVQAIYLKIEGKTYRQQVLYENFPPDCSSCSHLGYDIANCIAKHINVKSQTEVEPRPPGNSSTQNEETVRIEWTVPGIKRNGSKK</sequence>
<reference evidence="2" key="2">
    <citation type="journal article" date="2024" name="Plant">
        <title>Genomic evolution and insights into agronomic trait innovations of Sesamum species.</title>
        <authorList>
            <person name="Miao H."/>
            <person name="Wang L."/>
            <person name="Qu L."/>
            <person name="Liu H."/>
            <person name="Sun Y."/>
            <person name="Le M."/>
            <person name="Wang Q."/>
            <person name="Wei S."/>
            <person name="Zheng Y."/>
            <person name="Lin W."/>
            <person name="Duan Y."/>
            <person name="Cao H."/>
            <person name="Xiong S."/>
            <person name="Wang X."/>
            <person name="Wei L."/>
            <person name="Li C."/>
            <person name="Ma Q."/>
            <person name="Ju M."/>
            <person name="Zhao R."/>
            <person name="Li G."/>
            <person name="Mu C."/>
            <person name="Tian Q."/>
            <person name="Mei H."/>
            <person name="Zhang T."/>
            <person name="Gao T."/>
            <person name="Zhang H."/>
        </authorList>
    </citation>
    <scope>NUCLEOTIDE SEQUENCE</scope>
    <source>
        <strain evidence="2">G02</strain>
    </source>
</reference>
<name>A0AAW2U855_SESRA</name>
<feature type="region of interest" description="Disordered" evidence="1">
    <location>
        <begin position="124"/>
        <end position="160"/>
    </location>
</feature>
<evidence type="ECO:0008006" key="3">
    <source>
        <dbReference type="Google" id="ProtNLM"/>
    </source>
</evidence>
<dbReference type="PANTHER" id="PTHR31286:SF179">
    <property type="entry name" value="RNASE H TYPE-1 DOMAIN-CONTAINING PROTEIN"/>
    <property type="match status" value="1"/>
</dbReference>
<dbReference type="EMBL" id="JACGWJ010000006">
    <property type="protein sequence ID" value="KAL0413059.1"/>
    <property type="molecule type" value="Genomic_DNA"/>
</dbReference>
<evidence type="ECO:0000256" key="1">
    <source>
        <dbReference type="SAM" id="MobiDB-lite"/>
    </source>
</evidence>
<dbReference type="PANTHER" id="PTHR31286">
    <property type="entry name" value="GLYCINE-RICH CELL WALL STRUCTURAL PROTEIN 1.8-LIKE"/>
    <property type="match status" value="1"/>
</dbReference>